<dbReference type="Pfam" id="PF03568">
    <property type="entry name" value="Separin_C"/>
    <property type="match status" value="1"/>
</dbReference>
<gene>
    <name evidence="7" type="ORF">TRICI_006747</name>
</gene>
<comment type="caution">
    <text evidence="7">The sequence shown here is derived from an EMBL/GenBank/DDBJ whole genome shotgun (WGS) entry which is preliminary data.</text>
</comment>
<dbReference type="EC" id="3.4.22.49" evidence="2"/>
<evidence type="ECO:0000259" key="6">
    <source>
        <dbReference type="PROSITE" id="PS51700"/>
    </source>
</evidence>
<reference evidence="7" key="1">
    <citation type="journal article" date="2019" name="G3 (Bethesda)">
        <title>Genome Assemblies of Two Rare Opportunistic Yeast Pathogens: Diutina rugosa (syn. Candida rugosa) and Trichomonascus ciferrii (syn. Candida ciferrii).</title>
        <authorList>
            <person name="Mixao V."/>
            <person name="Saus E."/>
            <person name="Hansen A.P."/>
            <person name="Lass-Florl C."/>
            <person name="Gabaldon T."/>
        </authorList>
    </citation>
    <scope>NUCLEOTIDE SEQUENCE</scope>
    <source>
        <strain evidence="7">CBS 4856</strain>
    </source>
</reference>
<evidence type="ECO:0000256" key="5">
    <source>
        <dbReference type="SAM" id="MobiDB-lite"/>
    </source>
</evidence>
<feature type="region of interest" description="Disordered" evidence="5">
    <location>
        <begin position="1401"/>
        <end position="1427"/>
    </location>
</feature>
<evidence type="ECO:0000256" key="2">
    <source>
        <dbReference type="ARBA" id="ARBA00012489"/>
    </source>
</evidence>
<dbReference type="PROSITE" id="PS51700">
    <property type="entry name" value="SEPARIN"/>
    <property type="match status" value="1"/>
</dbReference>
<dbReference type="GO" id="GO:0004197">
    <property type="term" value="F:cysteine-type endopeptidase activity"/>
    <property type="evidence" value="ECO:0007669"/>
    <property type="project" value="InterPro"/>
</dbReference>
<evidence type="ECO:0000256" key="4">
    <source>
        <dbReference type="ARBA" id="ARBA00022829"/>
    </source>
</evidence>
<keyword evidence="3" id="KW-0378">Hydrolase</keyword>
<dbReference type="VEuPathDB" id="FungiDB:TRICI_006747"/>
<dbReference type="GO" id="GO:0006508">
    <property type="term" value="P:proteolysis"/>
    <property type="evidence" value="ECO:0007669"/>
    <property type="project" value="InterPro"/>
</dbReference>
<accession>A0A642UE46</accession>
<feature type="domain" description="Peptidase C50" evidence="6">
    <location>
        <begin position="1554"/>
        <end position="1649"/>
    </location>
</feature>
<dbReference type="Proteomes" id="UP000761534">
    <property type="component" value="Unassembled WGS sequence"/>
</dbReference>
<evidence type="ECO:0000313" key="8">
    <source>
        <dbReference type="Proteomes" id="UP000761534"/>
    </source>
</evidence>
<dbReference type="GO" id="GO:0072686">
    <property type="term" value="C:mitotic spindle"/>
    <property type="evidence" value="ECO:0007669"/>
    <property type="project" value="TreeGrafter"/>
</dbReference>
<dbReference type="GO" id="GO:0005634">
    <property type="term" value="C:nucleus"/>
    <property type="evidence" value="ECO:0007669"/>
    <property type="project" value="InterPro"/>
</dbReference>
<dbReference type="GO" id="GO:0005737">
    <property type="term" value="C:cytoplasm"/>
    <property type="evidence" value="ECO:0007669"/>
    <property type="project" value="TreeGrafter"/>
</dbReference>
<evidence type="ECO:0000313" key="7">
    <source>
        <dbReference type="EMBL" id="KAA8897403.1"/>
    </source>
</evidence>
<dbReference type="EMBL" id="SWFS01000566">
    <property type="protein sequence ID" value="KAA8897403.1"/>
    <property type="molecule type" value="Genomic_DNA"/>
</dbReference>
<dbReference type="InterPro" id="IPR030397">
    <property type="entry name" value="SEPARIN_core_dom"/>
</dbReference>
<keyword evidence="4" id="KW-0159">Chromosome partition</keyword>
<name>A0A642UE46_9ASCO</name>
<dbReference type="PANTHER" id="PTHR12792">
    <property type="entry name" value="EXTRA SPINDLE POLES 1-RELATED"/>
    <property type="match status" value="1"/>
</dbReference>
<dbReference type="GO" id="GO:0044732">
    <property type="term" value="C:mitotic spindle pole body"/>
    <property type="evidence" value="ECO:0007669"/>
    <property type="project" value="TreeGrafter"/>
</dbReference>
<proteinExistence type="predicted"/>
<sequence>MRDALLQDFENLSLERLSRIKRTLQPAESTTAAGKTRLRSKPLGVRSNAARNNSASTKDSETRLDLSRRVIDVSFKTLDGLKNGGNSDGLGKGQKSKKHVYEACAAAIDSLYDIKRIENDKLADYEAGKLHVSFILKLLDLMMALNCESGNPLVWCRFYPEPICDQKTSLIGRLVLSLSNSASVQTSCHMRATALSVLPVVEPRFLDQLLTCVESVISRKVLSPEETVREYGEEILRISLKHPSVCQGAESYQKLLSKFQTIAMESDDESLMQSWRSSDEEIKQTTKRHEQAGSLADELRPDIAKEELNTLLTSNDLMAAVDTPAFNKALFRICEKSLHNAQLENVSSILQSVFLPHLEEIKNSQSCAKLLELFLAYTKNKACEINEAICNNVYDIYSDFVTIFSHFVIGDALLHISNSLLNFGERVRTNGIDDFIRFWELSLHLELEFSSLFAPKSYLITKAERLALGFLGRNEPQDAISVIGRSLQIIFDRKKMSKVVATKPVTIIPDMESVYRLVSIASRALLDDLDLPCAFDNLNGELECVLLEMMLQTLSKTSNERRIELATKILERAKQLLPSREYPIRTLRLGIGFHNATGQIENGMASILEEVSKNHIGRSKFGSDEGLAYTAPIIRALTLYTLAINKSYPEKELFTYLEKAVEGFVTSLNSEFEAMENIESFFVSLNRFSAFLELQGAHELRVKLLKSMITSSPESSTALYHTQLASSYLCLGYTGASVKELRLAKKLEKESGYDEMTQGAIMVLEADCHIANENADLAKQSINELNSFIQTSEHLREPVYNGRNSGESLDHFQRRVILFSQAALSFAKLSNLEGNTDVGAVNSQKVVRLLQGLLKKYSTGNYAGRVSNTWSLVSVLIEALVLAAKTFESMGVVREASYYIQEASKLAESSNCSLRQATILSLEGEINVRMNKLEYAQDVLQKCEGLMEDINFKDVNFLQLVHSLALYLQRQCLYSEENVYYDVSEEVFSELIARAEASDEPMNELTADLKKLKVDTRAAVARRKAAADRKQNVKDATSSTKGLETVHNNLLRSQAYSLGLQDAVDGAIEILESKSRKYLSDETREGVLFSASRARNSFLKAKKLLMMDPVFGVLQDSALSVPSADLSTVKRSTRGTTSTSKSASSSYSEAVTWLIDAREHIVKNKSKIITVCSSIEIAEVSNLLSNITVLLHAVCRAQEVLVSDLSFSFYEVSKGYTSQLNRRALEMKPSSSYDWPQIQDVANNPLPESALNFEEESLNKIPKNWLVVSINVCRDSGNLMISRFEHGRSPFMLSLPLNRHSSRDADENSFSFDDGLHILNEIIKKSNASCHSSRTSKINTKEKRKQWWEERHELDKELESLLHDVEYCWLGGFRGIFDSRVVGDDEFEKFKQSFNNILNNHLPSRRAKQNGKNKPVGSLGGKATKSSPKVDIHPRVFELLLSVGHPDTLSDPGLLEDLIYFILDILQFHGEQNAYDEIDMDQVVVEVEECLQVYHSKDPSGKTYDHTVLVLDKKCQNFPWESIPLLRNKSVTRIASLNMLKDLLTRTKSFEIPSDDFYYILNPGRDLIKTQERFEQPFSEINWWKGKVGEAPTEEEIASTLTSRNAFVYVGHGGGEQYIRSSKIKGLEKCCPTMLLGCSSGALEQAGDYDPWGTPVSYMIAGCPMLVANMWDVTDKDIDKFSMSVFKKWGVFDEDCTGETMAKCVSESRAECTLKYLNGAAPVVYGLPLCLSDRRKNNI</sequence>
<evidence type="ECO:0000256" key="1">
    <source>
        <dbReference type="ARBA" id="ARBA00000451"/>
    </source>
</evidence>
<comment type="catalytic activity">
    <reaction evidence="1">
        <text>All bonds known to be hydrolyzed by this endopeptidase have arginine in P1 and an acidic residue in P4. P6 is often occupied by an acidic residue or by a hydroxy-amino-acid residue, the phosphorylation of which enhances cleavage.</text>
        <dbReference type="EC" id="3.4.22.49"/>
    </reaction>
</comment>
<dbReference type="GO" id="GO:0051307">
    <property type="term" value="P:meiotic chromosome separation"/>
    <property type="evidence" value="ECO:0007669"/>
    <property type="project" value="TreeGrafter"/>
</dbReference>
<dbReference type="PANTHER" id="PTHR12792:SF0">
    <property type="entry name" value="SEPARIN"/>
    <property type="match status" value="1"/>
</dbReference>
<protein>
    <recommendedName>
        <fullName evidence="2">separase</fullName>
        <ecNumber evidence="2">3.4.22.49</ecNumber>
    </recommendedName>
</protein>
<organism evidence="7 8">
    <name type="scientific">Trichomonascus ciferrii</name>
    <dbReference type="NCBI Taxonomy" id="44093"/>
    <lineage>
        <taxon>Eukaryota</taxon>
        <taxon>Fungi</taxon>
        <taxon>Dikarya</taxon>
        <taxon>Ascomycota</taxon>
        <taxon>Saccharomycotina</taxon>
        <taxon>Dipodascomycetes</taxon>
        <taxon>Dipodascales</taxon>
        <taxon>Trichomonascaceae</taxon>
        <taxon>Trichomonascus</taxon>
        <taxon>Trichomonascus ciferrii complex</taxon>
    </lineage>
</organism>
<evidence type="ECO:0000256" key="3">
    <source>
        <dbReference type="ARBA" id="ARBA00022801"/>
    </source>
</evidence>
<feature type="region of interest" description="Disordered" evidence="5">
    <location>
        <begin position="25"/>
        <end position="61"/>
    </location>
</feature>
<dbReference type="OrthoDB" id="10255632at2759"/>
<keyword evidence="8" id="KW-1185">Reference proteome</keyword>
<dbReference type="InterPro" id="IPR005314">
    <property type="entry name" value="Peptidase_C50"/>
</dbReference>